<feature type="region of interest" description="Disordered" evidence="1">
    <location>
        <begin position="1"/>
        <end position="33"/>
    </location>
</feature>
<protein>
    <submittedName>
        <fullName evidence="2">Gas vesicle synthesis protein GvpO</fullName>
    </submittedName>
</protein>
<reference evidence="2 3" key="1">
    <citation type="submission" date="2016-10" db="EMBL/GenBank/DDBJ databases">
        <authorList>
            <person name="de Groot N.N."/>
        </authorList>
    </citation>
    <scope>NUCLEOTIDE SEQUENCE [LARGE SCALE GENOMIC DNA]</scope>
    <source>
        <strain evidence="2 3">OK461</strain>
    </source>
</reference>
<dbReference type="RefSeq" id="WP_075030190.1">
    <property type="nucleotide sequence ID" value="NZ_FONR01000011.1"/>
</dbReference>
<dbReference type="InterPro" id="IPR008634">
    <property type="entry name" value="Gas-vesicle_GvpO"/>
</dbReference>
<dbReference type="OrthoDB" id="163447at2"/>
<dbReference type="AlphaFoldDB" id="A0A1I2L8P8"/>
<accession>A0A1I2L8P8</accession>
<evidence type="ECO:0000256" key="1">
    <source>
        <dbReference type="SAM" id="MobiDB-lite"/>
    </source>
</evidence>
<proteinExistence type="predicted"/>
<dbReference type="GO" id="GO:0031412">
    <property type="term" value="P:gas vesicle organization"/>
    <property type="evidence" value="ECO:0007669"/>
    <property type="project" value="InterPro"/>
</dbReference>
<dbReference type="Proteomes" id="UP000181942">
    <property type="component" value="Unassembled WGS sequence"/>
</dbReference>
<gene>
    <name evidence="2" type="ORF">SAMN02787118_111203</name>
</gene>
<evidence type="ECO:0000313" key="2">
    <source>
        <dbReference type="EMBL" id="SFF73857.1"/>
    </source>
</evidence>
<evidence type="ECO:0000313" key="3">
    <source>
        <dbReference type="Proteomes" id="UP000181942"/>
    </source>
</evidence>
<dbReference type="Pfam" id="PF05800">
    <property type="entry name" value="GvpO"/>
    <property type="match status" value="1"/>
</dbReference>
<dbReference type="PIRSF" id="PIRSF028743">
    <property type="entry name" value="GvpO_protein"/>
    <property type="match status" value="1"/>
</dbReference>
<organism evidence="2 3">
    <name type="scientific">Streptomyces mirabilis</name>
    <dbReference type="NCBI Taxonomy" id="68239"/>
    <lineage>
        <taxon>Bacteria</taxon>
        <taxon>Bacillati</taxon>
        <taxon>Actinomycetota</taxon>
        <taxon>Actinomycetes</taxon>
        <taxon>Kitasatosporales</taxon>
        <taxon>Streptomycetaceae</taxon>
        <taxon>Streptomyces</taxon>
    </lineage>
</organism>
<name>A0A1I2L8P8_9ACTN</name>
<dbReference type="EMBL" id="FONR01000011">
    <property type="protein sequence ID" value="SFF73857.1"/>
    <property type="molecule type" value="Genomic_DNA"/>
</dbReference>
<sequence>MAAAEPRRRSSSSGRSTDRGTTGGPRRRSGKGNAAWAIRSAVEQLQELLGRAPESVSALKSTEAGWEADVEVLELERVPETTSVMATYRVTLDEEGDLVEYRRTRRYSRGQIDRLG</sequence>